<dbReference type="EMBL" id="FZOD01000027">
    <property type="protein sequence ID" value="SNT17085.1"/>
    <property type="molecule type" value="Genomic_DNA"/>
</dbReference>
<evidence type="ECO:0000313" key="8">
    <source>
        <dbReference type="Proteomes" id="UP000198282"/>
    </source>
</evidence>
<evidence type="ECO:0000256" key="1">
    <source>
        <dbReference type="ARBA" id="ARBA00023015"/>
    </source>
</evidence>
<dbReference type="InterPro" id="IPR001647">
    <property type="entry name" value="HTH_TetR"/>
</dbReference>
<keyword evidence="3" id="KW-0804">Transcription</keyword>
<reference evidence="7 8" key="1">
    <citation type="submission" date="2017-06" db="EMBL/GenBank/DDBJ databases">
        <authorList>
            <person name="Kim H.J."/>
            <person name="Triplett B.A."/>
        </authorList>
    </citation>
    <scope>NUCLEOTIDE SEQUENCE [LARGE SCALE GENOMIC DNA]</scope>
    <source>
        <strain evidence="7 8">CGMCC 4.2132</strain>
    </source>
</reference>
<gene>
    <name evidence="7" type="ORF">SAMN05216276_102723</name>
</gene>
<feature type="region of interest" description="Disordered" evidence="5">
    <location>
        <begin position="104"/>
        <end position="123"/>
    </location>
</feature>
<feature type="domain" description="HTH tetR-type" evidence="6">
    <location>
        <begin position="4"/>
        <end position="63"/>
    </location>
</feature>
<dbReference type="PRINTS" id="PR00455">
    <property type="entry name" value="HTHTETR"/>
</dbReference>
<dbReference type="GO" id="GO:0000976">
    <property type="term" value="F:transcription cis-regulatory region binding"/>
    <property type="evidence" value="ECO:0007669"/>
    <property type="project" value="TreeGrafter"/>
</dbReference>
<dbReference type="PROSITE" id="PS50977">
    <property type="entry name" value="HTH_TETR_2"/>
    <property type="match status" value="1"/>
</dbReference>
<protein>
    <submittedName>
        <fullName evidence="7">Transcriptional regulator, TetR family</fullName>
    </submittedName>
</protein>
<feature type="DNA-binding region" description="H-T-H motif" evidence="4">
    <location>
        <begin position="26"/>
        <end position="45"/>
    </location>
</feature>
<evidence type="ECO:0000313" key="7">
    <source>
        <dbReference type="EMBL" id="SNT17085.1"/>
    </source>
</evidence>
<keyword evidence="2 4" id="KW-0238">DNA-binding</keyword>
<evidence type="ECO:0000256" key="2">
    <source>
        <dbReference type="ARBA" id="ARBA00023125"/>
    </source>
</evidence>
<proteinExistence type="predicted"/>
<evidence type="ECO:0000256" key="4">
    <source>
        <dbReference type="PROSITE-ProRule" id="PRU00335"/>
    </source>
</evidence>
<name>A0A239KG83_9ACTN</name>
<organism evidence="7 8">
    <name type="scientific">Streptosporangium subroseum</name>
    <dbReference type="NCBI Taxonomy" id="106412"/>
    <lineage>
        <taxon>Bacteria</taxon>
        <taxon>Bacillati</taxon>
        <taxon>Actinomycetota</taxon>
        <taxon>Actinomycetes</taxon>
        <taxon>Streptosporangiales</taxon>
        <taxon>Streptosporangiaceae</taxon>
        <taxon>Streptosporangium</taxon>
    </lineage>
</organism>
<dbReference type="PANTHER" id="PTHR30055">
    <property type="entry name" value="HTH-TYPE TRANSCRIPTIONAL REGULATOR RUTR"/>
    <property type="match status" value="1"/>
</dbReference>
<evidence type="ECO:0000256" key="3">
    <source>
        <dbReference type="ARBA" id="ARBA00023163"/>
    </source>
</evidence>
<keyword evidence="8" id="KW-1185">Reference proteome</keyword>
<dbReference type="PANTHER" id="PTHR30055:SF234">
    <property type="entry name" value="HTH-TYPE TRANSCRIPTIONAL REGULATOR BETI"/>
    <property type="match status" value="1"/>
</dbReference>
<evidence type="ECO:0000256" key="5">
    <source>
        <dbReference type="SAM" id="MobiDB-lite"/>
    </source>
</evidence>
<evidence type="ECO:0000259" key="6">
    <source>
        <dbReference type="PROSITE" id="PS50977"/>
    </source>
</evidence>
<dbReference type="InterPro" id="IPR050109">
    <property type="entry name" value="HTH-type_TetR-like_transc_reg"/>
</dbReference>
<accession>A0A239KG83</accession>
<feature type="compositionally biased region" description="Polar residues" evidence="5">
    <location>
        <begin position="113"/>
        <end position="123"/>
    </location>
</feature>
<dbReference type="AlphaFoldDB" id="A0A239KG83"/>
<sequence>MSAEQRRAMIVAAALPLVAEYGAAITTSQIARAAGIGEATIFRAFTDKEEVLAACMAEALSPGHVLNELASIPLDEPLEVRLAEAAEAMRAHLERIGMVIGNLHASGHRRQPTGEQPTQGNREASMNALRDGVTELIEPDRAALRLDPEKVSSIFLGMLFTQRRRPAGDGDPELTPQELVDVLLHGALNDPGIPR</sequence>
<dbReference type="GO" id="GO:0003700">
    <property type="term" value="F:DNA-binding transcription factor activity"/>
    <property type="evidence" value="ECO:0007669"/>
    <property type="project" value="TreeGrafter"/>
</dbReference>
<dbReference type="SUPFAM" id="SSF46689">
    <property type="entry name" value="Homeodomain-like"/>
    <property type="match status" value="1"/>
</dbReference>
<keyword evidence="1" id="KW-0805">Transcription regulation</keyword>
<dbReference type="Gene3D" id="1.10.357.10">
    <property type="entry name" value="Tetracycline Repressor, domain 2"/>
    <property type="match status" value="1"/>
</dbReference>
<dbReference type="Pfam" id="PF00440">
    <property type="entry name" value="TetR_N"/>
    <property type="match status" value="1"/>
</dbReference>
<dbReference type="Proteomes" id="UP000198282">
    <property type="component" value="Unassembled WGS sequence"/>
</dbReference>
<dbReference type="InterPro" id="IPR009057">
    <property type="entry name" value="Homeodomain-like_sf"/>
</dbReference>